<organism evidence="1 2">
    <name type="scientific">Romanomermis culicivorax</name>
    <name type="common">Nematode worm</name>
    <dbReference type="NCBI Taxonomy" id="13658"/>
    <lineage>
        <taxon>Eukaryota</taxon>
        <taxon>Metazoa</taxon>
        <taxon>Ecdysozoa</taxon>
        <taxon>Nematoda</taxon>
        <taxon>Enoplea</taxon>
        <taxon>Dorylaimia</taxon>
        <taxon>Mermithida</taxon>
        <taxon>Mermithoidea</taxon>
        <taxon>Mermithidae</taxon>
        <taxon>Romanomermis</taxon>
    </lineage>
</organism>
<proteinExistence type="predicted"/>
<accession>A0A915IJS7</accession>
<evidence type="ECO:0000313" key="2">
    <source>
        <dbReference type="WBParaSite" id="nRc.2.0.1.t14432-RA"/>
    </source>
</evidence>
<keyword evidence="1" id="KW-1185">Reference proteome</keyword>
<reference evidence="2" key="1">
    <citation type="submission" date="2022-11" db="UniProtKB">
        <authorList>
            <consortium name="WormBaseParasite"/>
        </authorList>
    </citation>
    <scope>IDENTIFICATION</scope>
</reference>
<name>A0A915IJS7_ROMCU</name>
<dbReference type="AlphaFoldDB" id="A0A915IJS7"/>
<dbReference type="WBParaSite" id="nRc.2.0.1.t14432-RA">
    <property type="protein sequence ID" value="nRc.2.0.1.t14432-RA"/>
    <property type="gene ID" value="nRc.2.0.1.g14432"/>
</dbReference>
<dbReference type="Proteomes" id="UP000887565">
    <property type="component" value="Unplaced"/>
</dbReference>
<evidence type="ECO:0000313" key="1">
    <source>
        <dbReference type="Proteomes" id="UP000887565"/>
    </source>
</evidence>
<protein>
    <submittedName>
        <fullName evidence="2">Uncharacterized protein</fullName>
    </submittedName>
</protein>
<sequence length="128" mass="15007">MIDVFYLVLSSSANFSNVTHCLLDSMNFLRHVTRFVEHDRLKYYIINATYVQKLQNNSSLGESMSLITNMISEILKKQIFTSHIISYIMATQFARQKQHLSSNQDLQRQQNQQNCRLRTFGCTEIVHE</sequence>